<dbReference type="SUPFAM" id="SSF48452">
    <property type="entry name" value="TPR-like"/>
    <property type="match status" value="1"/>
</dbReference>
<dbReference type="Gene3D" id="1.25.40.10">
    <property type="entry name" value="Tetratricopeptide repeat domain"/>
    <property type="match status" value="1"/>
</dbReference>
<keyword evidence="3" id="KW-1185">Reference proteome</keyword>
<name>A0A5C3KNL3_COPMA</name>
<feature type="domain" description="DUF4470" evidence="1">
    <location>
        <begin position="180"/>
        <end position="266"/>
    </location>
</feature>
<evidence type="ECO:0000313" key="3">
    <source>
        <dbReference type="Proteomes" id="UP000307440"/>
    </source>
</evidence>
<dbReference type="Proteomes" id="UP000307440">
    <property type="component" value="Unassembled WGS sequence"/>
</dbReference>
<organism evidence="2 3">
    <name type="scientific">Coprinopsis marcescibilis</name>
    <name type="common">Agaric fungus</name>
    <name type="synonym">Psathyrella marcescibilis</name>
    <dbReference type="NCBI Taxonomy" id="230819"/>
    <lineage>
        <taxon>Eukaryota</taxon>
        <taxon>Fungi</taxon>
        <taxon>Dikarya</taxon>
        <taxon>Basidiomycota</taxon>
        <taxon>Agaricomycotina</taxon>
        <taxon>Agaricomycetes</taxon>
        <taxon>Agaricomycetidae</taxon>
        <taxon>Agaricales</taxon>
        <taxon>Agaricineae</taxon>
        <taxon>Psathyrellaceae</taxon>
        <taxon>Coprinopsis</taxon>
    </lineage>
</organism>
<sequence length="925" mass="104845">MAEALNEKGNKAYKSGNLLLAKEHYQKAFKNGGSEPKFASNLSAVLFELGQYSDALDNIAHAWRILQKKEMLESSPLAPRLATRFAKALHYARSNGVKNPEVYDDIRTYVDRHVETAVDDEMAQWWSRIKEAVPRQSTDGHFRRAINTPIYKSRLNTTLELFYFGNDGIRSLLDGVDDSTAVKSTALDNAEKQKISLLFGGAGDARNVFGTILHAGSTESDSFKNDWHMTLVEIQPTTVAKILMLFELLHDVEQARSEEDKEEAFATLIFTFKAILIPAYCERRFQNAASSLSVKLGRSSVDGHVHVFPFLTVSLTTAASVKGILERWCRPLKKSAGMLISRIPHNLDSDGKIEKSNQFDACIDRRRFVPHQHFDYEQEVYREIHSILPPPSLLYRHPKIKKLISNRELQPDAVYEAREEVLNSWEPNPTLFHSDEATCCEYEYPVEIYYHPQDNLGELHRFSLRFYRSFLPADSSSLMQMSMRTTFTVLKTFFGFVLSSVKKLVGSKRLTIEVVLEDVITGLPRILKSQRPSSYPTKFTRMWLSNVPDYTGGVLNSAILLLPYLHRSPSGLIMSNSLLNRTAFAGPNDMTYNYSMITDRELPRYLGCRQMAISEDGLPGHWGTIALAPHVRTDKAQAHISKAELHTWLSSILLSIIKGSKPLRPPRRVDQPNTLAILAHLLGYLYSHMSIPAHWLSDFISDFVKNTLRTTPVPYNGILPIPISHSDKRLAAPAQVNLLPWLHDFQLVLSDLQALLSFSLPFDLPADFILATQDVVHLKAAIGPYSGSRSPNHDGNASLFKPVIGLAFFKLKPGVYIEHVIDHEGTMKLLRSGNSETEYGSIQIMMSYAKVDWFIVREAIEMKGVGKVSWRMGRAWYNRMRKERWSMVLFQMDSGRTVTDPVDAMCWDTLTSFSFDMCAAWTEYE</sequence>
<evidence type="ECO:0000313" key="2">
    <source>
        <dbReference type="EMBL" id="TFK22030.1"/>
    </source>
</evidence>
<accession>A0A5C3KNL3</accession>
<dbReference type="OrthoDB" id="2423701at2759"/>
<dbReference type="InterPro" id="IPR027974">
    <property type="entry name" value="DUF4470"/>
</dbReference>
<dbReference type="AlphaFoldDB" id="A0A5C3KNL3"/>
<evidence type="ECO:0000259" key="1">
    <source>
        <dbReference type="Pfam" id="PF14737"/>
    </source>
</evidence>
<protein>
    <recommendedName>
        <fullName evidence="1">DUF4470 domain-containing protein</fullName>
    </recommendedName>
</protein>
<dbReference type="EMBL" id="ML210252">
    <property type="protein sequence ID" value="TFK22030.1"/>
    <property type="molecule type" value="Genomic_DNA"/>
</dbReference>
<dbReference type="Pfam" id="PF14737">
    <property type="entry name" value="DUF4470"/>
    <property type="match status" value="1"/>
</dbReference>
<gene>
    <name evidence="2" type="ORF">FA15DRAFT_671981</name>
</gene>
<reference evidence="2 3" key="1">
    <citation type="journal article" date="2019" name="Nat. Ecol. Evol.">
        <title>Megaphylogeny resolves global patterns of mushroom evolution.</title>
        <authorList>
            <person name="Varga T."/>
            <person name="Krizsan K."/>
            <person name="Foldi C."/>
            <person name="Dima B."/>
            <person name="Sanchez-Garcia M."/>
            <person name="Sanchez-Ramirez S."/>
            <person name="Szollosi G.J."/>
            <person name="Szarkandi J.G."/>
            <person name="Papp V."/>
            <person name="Albert L."/>
            <person name="Andreopoulos W."/>
            <person name="Angelini C."/>
            <person name="Antonin V."/>
            <person name="Barry K.W."/>
            <person name="Bougher N.L."/>
            <person name="Buchanan P."/>
            <person name="Buyck B."/>
            <person name="Bense V."/>
            <person name="Catcheside P."/>
            <person name="Chovatia M."/>
            <person name="Cooper J."/>
            <person name="Damon W."/>
            <person name="Desjardin D."/>
            <person name="Finy P."/>
            <person name="Geml J."/>
            <person name="Haridas S."/>
            <person name="Hughes K."/>
            <person name="Justo A."/>
            <person name="Karasinski D."/>
            <person name="Kautmanova I."/>
            <person name="Kiss B."/>
            <person name="Kocsube S."/>
            <person name="Kotiranta H."/>
            <person name="LaButti K.M."/>
            <person name="Lechner B.E."/>
            <person name="Liimatainen K."/>
            <person name="Lipzen A."/>
            <person name="Lukacs Z."/>
            <person name="Mihaltcheva S."/>
            <person name="Morgado L.N."/>
            <person name="Niskanen T."/>
            <person name="Noordeloos M.E."/>
            <person name="Ohm R.A."/>
            <person name="Ortiz-Santana B."/>
            <person name="Ovrebo C."/>
            <person name="Racz N."/>
            <person name="Riley R."/>
            <person name="Savchenko A."/>
            <person name="Shiryaev A."/>
            <person name="Soop K."/>
            <person name="Spirin V."/>
            <person name="Szebenyi C."/>
            <person name="Tomsovsky M."/>
            <person name="Tulloss R.E."/>
            <person name="Uehling J."/>
            <person name="Grigoriev I.V."/>
            <person name="Vagvolgyi C."/>
            <person name="Papp T."/>
            <person name="Martin F.M."/>
            <person name="Miettinen O."/>
            <person name="Hibbett D.S."/>
            <person name="Nagy L.G."/>
        </authorList>
    </citation>
    <scope>NUCLEOTIDE SEQUENCE [LARGE SCALE GENOMIC DNA]</scope>
    <source>
        <strain evidence="2 3">CBS 121175</strain>
    </source>
</reference>
<proteinExistence type="predicted"/>
<dbReference type="STRING" id="230819.A0A5C3KNL3"/>
<dbReference type="InterPro" id="IPR011990">
    <property type="entry name" value="TPR-like_helical_dom_sf"/>
</dbReference>